<feature type="signal peptide" evidence="1">
    <location>
        <begin position="1"/>
        <end position="24"/>
    </location>
</feature>
<accession>A0ABT5FI53</accession>
<organism evidence="3 4">
    <name type="scientific">Psychrosphaera algicola</name>
    <dbReference type="NCBI Taxonomy" id="3023714"/>
    <lineage>
        <taxon>Bacteria</taxon>
        <taxon>Pseudomonadati</taxon>
        <taxon>Pseudomonadota</taxon>
        <taxon>Gammaproteobacteria</taxon>
        <taxon>Alteromonadales</taxon>
        <taxon>Pseudoalteromonadaceae</taxon>
        <taxon>Psychrosphaera</taxon>
    </lineage>
</organism>
<dbReference type="PANTHER" id="PTHR40940">
    <property type="entry name" value="PROTEIN BATD-RELATED"/>
    <property type="match status" value="1"/>
</dbReference>
<evidence type="ECO:0000256" key="1">
    <source>
        <dbReference type="SAM" id="SignalP"/>
    </source>
</evidence>
<gene>
    <name evidence="3" type="ORF">PN838_21620</name>
</gene>
<evidence type="ECO:0000313" key="3">
    <source>
        <dbReference type="EMBL" id="MDC2890866.1"/>
    </source>
</evidence>
<dbReference type="InterPro" id="IPR025738">
    <property type="entry name" value="BatD"/>
</dbReference>
<dbReference type="RefSeq" id="WP_272181945.1">
    <property type="nucleotide sequence ID" value="NZ_JAQOMS010000002.1"/>
</dbReference>
<feature type="chain" id="PRO_5046941054" evidence="1">
    <location>
        <begin position="25"/>
        <end position="565"/>
    </location>
</feature>
<sequence>MVSKSLKLILITSILFMWTMYSEAATQLSASVDRNPVMEREAFVLEIVANDSLDSSDLNLNPLDKTDFIVGRTATSSQTQIVNGSISKTTTWTVVLTAKQAGEYVIPALSANNLSTKPIAISVIKASKQTGQNNEPIFLKNNIESTDLYLQQTVKLVSRLYFSPNVELQSGSLTEPVLEGAFIKQQGKDNETSEIIMGVRYRVIERIYTVTPQASGQFVIKSPAFNGEIATGNRRRFFSGFSQTKPVTAFGEDISITVNPIPESYTGTWLASELVQLNEEWQPNNSTIEVGEAITRTFTLTALNVNEEQLPTVNGIYPDAFKVYPDQSEAHEVLRQNALVAQRVSSEAIVANKAGTYTLPEIKISWFNTKMKRQEFAILPEKQITVVAASGQSEQSGVTNLLPNQMETINAAECKAETGPAAELTEPKWYQNTSFAVVGWLLWLITVALWLINRTRSASVVSAEKTEKRFDIYQLKQACKNNDPKLARINLLAWAQYKFSDVRTLDQLHDKVPANLQREIRRLNLSQYSTERTTWQGDGMWKAIVQFDGTVTQQNTDKEDLPPLN</sequence>
<feature type="domain" description="DUF7939" evidence="2">
    <location>
        <begin position="474"/>
        <end position="547"/>
    </location>
</feature>
<evidence type="ECO:0000259" key="2">
    <source>
        <dbReference type="Pfam" id="PF25607"/>
    </source>
</evidence>
<name>A0ABT5FI53_9GAMM</name>
<dbReference type="Proteomes" id="UP001528411">
    <property type="component" value="Unassembled WGS sequence"/>
</dbReference>
<dbReference type="Pfam" id="PF25607">
    <property type="entry name" value="DUF7939"/>
    <property type="match status" value="1"/>
</dbReference>
<comment type="caution">
    <text evidence="3">The sequence shown here is derived from an EMBL/GenBank/DDBJ whole genome shotgun (WGS) entry which is preliminary data.</text>
</comment>
<keyword evidence="1" id="KW-0732">Signal</keyword>
<proteinExistence type="predicted"/>
<dbReference type="InterPro" id="IPR057699">
    <property type="entry name" value="DUF7939"/>
</dbReference>
<dbReference type="EMBL" id="JAQOMS010000002">
    <property type="protein sequence ID" value="MDC2890866.1"/>
    <property type="molecule type" value="Genomic_DNA"/>
</dbReference>
<evidence type="ECO:0000313" key="4">
    <source>
        <dbReference type="Proteomes" id="UP001528411"/>
    </source>
</evidence>
<dbReference type="Pfam" id="PF13584">
    <property type="entry name" value="BatD"/>
    <property type="match status" value="2"/>
</dbReference>
<keyword evidence="4" id="KW-1185">Reference proteome</keyword>
<reference evidence="3 4" key="1">
    <citation type="submission" date="2023-01" db="EMBL/GenBank/DDBJ databases">
        <title>Psychrosphaera sp. nov., isolated from marine algae.</title>
        <authorList>
            <person name="Bayburt H."/>
            <person name="Choi B.J."/>
            <person name="Kim J.M."/>
            <person name="Choi D.G."/>
            <person name="Jeon C.O."/>
        </authorList>
    </citation>
    <scope>NUCLEOTIDE SEQUENCE [LARGE SCALE GENOMIC DNA]</scope>
    <source>
        <strain evidence="3 4">G1-22</strain>
    </source>
</reference>
<dbReference type="PANTHER" id="PTHR40940:SF1">
    <property type="entry name" value="PROTEIN BATD"/>
    <property type="match status" value="1"/>
</dbReference>
<protein>
    <submittedName>
        <fullName evidence="3">BatD family protein</fullName>
    </submittedName>
</protein>